<keyword evidence="10" id="KW-1185">Reference proteome</keyword>
<evidence type="ECO:0000256" key="6">
    <source>
        <dbReference type="ARBA" id="ARBA00023242"/>
    </source>
</evidence>
<dbReference type="Proteomes" id="UP000001593">
    <property type="component" value="Unassembled WGS sequence"/>
</dbReference>
<dbReference type="InterPro" id="IPR051868">
    <property type="entry name" value="ZN346_ZMAT4"/>
</dbReference>
<dbReference type="InterPro" id="IPR036236">
    <property type="entry name" value="Znf_C2H2_sf"/>
</dbReference>
<evidence type="ECO:0000256" key="1">
    <source>
        <dbReference type="ARBA" id="ARBA00004123"/>
    </source>
</evidence>
<keyword evidence="4" id="KW-0863">Zinc-finger</keyword>
<evidence type="ECO:0000313" key="10">
    <source>
        <dbReference type="Proteomes" id="UP000001593"/>
    </source>
</evidence>
<gene>
    <name evidence="9" type="ORF">NEMVEDRAFT_v1g239921</name>
</gene>
<protein>
    <recommendedName>
        <fullName evidence="8">C2H2-type domain-containing protein</fullName>
    </recommendedName>
</protein>
<dbReference type="PhylomeDB" id="A7RQ90"/>
<dbReference type="PANTHER" id="PTHR46144:SF6">
    <property type="entry name" value="C2H2-TYPE DOMAIN-CONTAINING PROTEIN"/>
    <property type="match status" value="1"/>
</dbReference>
<evidence type="ECO:0000256" key="3">
    <source>
        <dbReference type="ARBA" id="ARBA00022737"/>
    </source>
</evidence>
<dbReference type="HOGENOM" id="CLU_608757_0_0_1"/>
<dbReference type="Pfam" id="PF12171">
    <property type="entry name" value="zf-C2H2_jaz"/>
    <property type="match status" value="1"/>
</dbReference>
<dbReference type="GO" id="GO:0003676">
    <property type="term" value="F:nucleic acid binding"/>
    <property type="evidence" value="ECO:0007669"/>
    <property type="project" value="InterPro"/>
</dbReference>
<dbReference type="EMBL" id="DS469528">
    <property type="protein sequence ID" value="EDO46317.1"/>
    <property type="molecule type" value="Genomic_DNA"/>
</dbReference>
<keyword evidence="3" id="KW-0677">Repeat</keyword>
<evidence type="ECO:0000313" key="9">
    <source>
        <dbReference type="EMBL" id="EDO46317.1"/>
    </source>
</evidence>
<feature type="domain" description="C2H2-type" evidence="8">
    <location>
        <begin position="54"/>
        <end position="76"/>
    </location>
</feature>
<dbReference type="InterPro" id="IPR013087">
    <property type="entry name" value="Znf_C2H2_type"/>
</dbReference>
<keyword evidence="2" id="KW-0479">Metal-binding</keyword>
<dbReference type="STRING" id="45351.A7RQ90"/>
<dbReference type="Gene3D" id="3.30.160.60">
    <property type="entry name" value="Classic Zinc Finger"/>
    <property type="match status" value="4"/>
</dbReference>
<evidence type="ECO:0000256" key="2">
    <source>
        <dbReference type="ARBA" id="ARBA00022723"/>
    </source>
</evidence>
<keyword evidence="6" id="KW-0539">Nucleus</keyword>
<dbReference type="GO" id="GO:0005634">
    <property type="term" value="C:nucleus"/>
    <property type="evidence" value="ECO:0007669"/>
    <property type="project" value="UniProtKB-SubCell"/>
</dbReference>
<keyword evidence="5" id="KW-0862">Zinc</keyword>
<feature type="region of interest" description="Disordered" evidence="7">
    <location>
        <begin position="1"/>
        <end position="46"/>
    </location>
</feature>
<dbReference type="InterPro" id="IPR003604">
    <property type="entry name" value="Matrin/U1-like-C_Znf_C2H2"/>
</dbReference>
<dbReference type="PANTHER" id="PTHR46144">
    <property type="entry name" value="ZINC FINGER PROTEIN 385B-LIKE"/>
    <property type="match status" value="1"/>
</dbReference>
<reference evidence="9 10" key="1">
    <citation type="journal article" date="2007" name="Science">
        <title>Sea anemone genome reveals ancestral eumetazoan gene repertoire and genomic organization.</title>
        <authorList>
            <person name="Putnam N.H."/>
            <person name="Srivastava M."/>
            <person name="Hellsten U."/>
            <person name="Dirks B."/>
            <person name="Chapman J."/>
            <person name="Salamov A."/>
            <person name="Terry A."/>
            <person name="Shapiro H."/>
            <person name="Lindquist E."/>
            <person name="Kapitonov V.V."/>
            <person name="Jurka J."/>
            <person name="Genikhovich G."/>
            <person name="Grigoriev I.V."/>
            <person name="Lucas S.M."/>
            <person name="Steele R.E."/>
            <person name="Finnerty J.R."/>
            <person name="Technau U."/>
            <person name="Martindale M.Q."/>
            <person name="Rokhsar D.S."/>
        </authorList>
    </citation>
    <scope>NUCLEOTIDE SEQUENCE [LARGE SCALE GENOMIC DNA]</scope>
    <source>
        <strain evidence="10">CH2 X CH6</strain>
    </source>
</reference>
<evidence type="ECO:0000256" key="7">
    <source>
        <dbReference type="SAM" id="MobiDB-lite"/>
    </source>
</evidence>
<accession>A7RQ90</accession>
<dbReference type="Pfam" id="PF12874">
    <property type="entry name" value="zf-met"/>
    <property type="match status" value="3"/>
</dbReference>
<feature type="region of interest" description="Disordered" evidence="7">
    <location>
        <begin position="301"/>
        <end position="330"/>
    </location>
</feature>
<dbReference type="eggNOG" id="ENOG502S5D7">
    <property type="taxonomic scope" value="Eukaryota"/>
</dbReference>
<feature type="domain" description="C2H2-type" evidence="8">
    <location>
        <begin position="120"/>
        <end position="142"/>
    </location>
</feature>
<feature type="compositionally biased region" description="Polar residues" evidence="7">
    <location>
        <begin position="14"/>
        <end position="23"/>
    </location>
</feature>
<feature type="domain" description="C2H2-type" evidence="8">
    <location>
        <begin position="198"/>
        <end position="220"/>
    </location>
</feature>
<evidence type="ECO:0000256" key="4">
    <source>
        <dbReference type="ARBA" id="ARBA00022771"/>
    </source>
</evidence>
<dbReference type="SUPFAM" id="SSF57667">
    <property type="entry name" value="beta-beta-alpha zinc fingers"/>
    <property type="match status" value="4"/>
</dbReference>
<dbReference type="GO" id="GO:0008270">
    <property type="term" value="F:zinc ion binding"/>
    <property type="evidence" value="ECO:0007669"/>
    <property type="project" value="UniProtKB-KW"/>
</dbReference>
<dbReference type="AlphaFoldDB" id="A7RQ90"/>
<feature type="region of interest" description="Disordered" evidence="7">
    <location>
        <begin position="86"/>
        <end position="114"/>
    </location>
</feature>
<sequence>MDATPEVSPKKTDTSPTSQSENPTKPIEQSPEPAVQVKKGTKRKAPSDNKLYICEICHVELNSASQAFQHFQGKAHLGKVRVLEQASEVTQPPKPAKPFTPHLKPPKPKPGSHLDPDTHCPLCKKWFNSRVQADSHYSGKAHLTQVDLYNMQPKFKKTKEEEEFDKLLEEADAMTQQEVKNVKNIKLGKNVKTQLYTCEPCNITLNSQKQMSQHLLGLRHKIVVGKAQPPPPPTPGESATWEGHRYKKLATTLLTKASQQSPLTPSCQALSPGGTKMGQYYCQDCDISMNSIKQMEQHMTSARHRDGLKGGAKRKNNRNKGASVNKSSITQGKIPPLFSSFVKPDKPEPNTFLACANELPLNLQNTNTPGNNDSPVITKNSTPTMRFQGITSSETTSTNDVQSNAPSFPGNQLNHQTCTLSYSSAGTISPGQTPCVSHGQWTPNNYMQIF</sequence>
<dbReference type="InParanoid" id="A7RQ90"/>
<feature type="domain" description="C2H2-type" evidence="8">
    <location>
        <begin position="282"/>
        <end position="304"/>
    </location>
</feature>
<name>A7RQ90_NEMVE</name>
<dbReference type="SMART" id="SM00355">
    <property type="entry name" value="ZnF_C2H2"/>
    <property type="match status" value="4"/>
</dbReference>
<dbReference type="InterPro" id="IPR022755">
    <property type="entry name" value="Znf_C2H2_jaz"/>
</dbReference>
<proteinExistence type="predicted"/>
<comment type="subcellular location">
    <subcellularLocation>
        <location evidence="1">Nucleus</location>
    </subcellularLocation>
</comment>
<organism evidence="9 10">
    <name type="scientific">Nematostella vectensis</name>
    <name type="common">Starlet sea anemone</name>
    <dbReference type="NCBI Taxonomy" id="45351"/>
    <lineage>
        <taxon>Eukaryota</taxon>
        <taxon>Metazoa</taxon>
        <taxon>Cnidaria</taxon>
        <taxon>Anthozoa</taxon>
        <taxon>Hexacorallia</taxon>
        <taxon>Actiniaria</taxon>
        <taxon>Edwardsiidae</taxon>
        <taxon>Nematostella</taxon>
    </lineage>
</organism>
<dbReference type="SMART" id="SM00451">
    <property type="entry name" value="ZnF_U1"/>
    <property type="match status" value="4"/>
</dbReference>
<dbReference type="PROSITE" id="PS00028">
    <property type="entry name" value="ZINC_FINGER_C2H2_1"/>
    <property type="match status" value="4"/>
</dbReference>
<evidence type="ECO:0000259" key="8">
    <source>
        <dbReference type="PROSITE" id="PS00028"/>
    </source>
</evidence>
<evidence type="ECO:0000256" key="5">
    <source>
        <dbReference type="ARBA" id="ARBA00022833"/>
    </source>
</evidence>